<dbReference type="AlphaFoldDB" id="A0A9D2CPU3"/>
<keyword evidence="1" id="KW-0472">Membrane</keyword>
<keyword evidence="1" id="KW-0812">Transmembrane</keyword>
<evidence type="ECO:0000313" key="2">
    <source>
        <dbReference type="EMBL" id="HIY93841.1"/>
    </source>
</evidence>
<name>A0A9D2CPU3_9LACO</name>
<keyword evidence="1" id="KW-1133">Transmembrane helix</keyword>
<dbReference type="EMBL" id="DXCM01000096">
    <property type="protein sequence ID" value="HIY93841.1"/>
    <property type="molecule type" value="Genomic_DNA"/>
</dbReference>
<protein>
    <submittedName>
        <fullName evidence="2">Uncharacterized protein</fullName>
    </submittedName>
</protein>
<feature type="transmembrane region" description="Helical" evidence="1">
    <location>
        <begin position="6"/>
        <end position="32"/>
    </location>
</feature>
<sequence>MNSATQILLVIASFILAISVLVGLILISTSLFQIKGLLKTKNKLLIQTNRPYVICRRINKQTVEIRNVGNTPATIDNIQSDNLDLSYLNQKDIFAGQFFTYPIDQNQDLNISISYRDQINQFRDKFSI</sequence>
<gene>
    <name evidence="2" type="ORF">H9820_12990</name>
</gene>
<dbReference type="Proteomes" id="UP000824013">
    <property type="component" value="Unassembled WGS sequence"/>
</dbReference>
<proteinExistence type="predicted"/>
<reference evidence="2" key="1">
    <citation type="journal article" date="2021" name="PeerJ">
        <title>Extensive microbial diversity within the chicken gut microbiome revealed by metagenomics and culture.</title>
        <authorList>
            <person name="Gilroy R."/>
            <person name="Ravi A."/>
            <person name="Getino M."/>
            <person name="Pursley I."/>
            <person name="Horton D.L."/>
            <person name="Alikhan N.F."/>
            <person name="Baker D."/>
            <person name="Gharbi K."/>
            <person name="Hall N."/>
            <person name="Watson M."/>
            <person name="Adriaenssens E.M."/>
            <person name="Foster-Nyarko E."/>
            <person name="Jarju S."/>
            <person name="Secka A."/>
            <person name="Antonio M."/>
            <person name="Oren A."/>
            <person name="Chaudhuri R.R."/>
            <person name="La Ragione R."/>
            <person name="Hildebrand F."/>
            <person name="Pallen M.J."/>
        </authorList>
    </citation>
    <scope>NUCLEOTIDE SEQUENCE</scope>
    <source>
        <strain evidence="2">3204</strain>
    </source>
</reference>
<reference evidence="2" key="2">
    <citation type="submission" date="2021-04" db="EMBL/GenBank/DDBJ databases">
        <authorList>
            <person name="Gilroy R."/>
        </authorList>
    </citation>
    <scope>NUCLEOTIDE SEQUENCE</scope>
    <source>
        <strain evidence="2">3204</strain>
    </source>
</reference>
<comment type="caution">
    <text evidence="2">The sequence shown here is derived from an EMBL/GenBank/DDBJ whole genome shotgun (WGS) entry which is preliminary data.</text>
</comment>
<evidence type="ECO:0000256" key="1">
    <source>
        <dbReference type="SAM" id="Phobius"/>
    </source>
</evidence>
<evidence type="ECO:0000313" key="3">
    <source>
        <dbReference type="Proteomes" id="UP000824013"/>
    </source>
</evidence>
<accession>A0A9D2CPU3</accession>
<organism evidence="2 3">
    <name type="scientific">Candidatus Companilactobacillus pullicola</name>
    <dbReference type="NCBI Taxonomy" id="2838523"/>
    <lineage>
        <taxon>Bacteria</taxon>
        <taxon>Bacillati</taxon>
        <taxon>Bacillota</taxon>
        <taxon>Bacilli</taxon>
        <taxon>Lactobacillales</taxon>
        <taxon>Lactobacillaceae</taxon>
        <taxon>Companilactobacillus</taxon>
    </lineage>
</organism>